<proteinExistence type="predicted"/>
<protein>
    <submittedName>
        <fullName evidence="1">Uncharacterized protein</fullName>
    </submittedName>
</protein>
<evidence type="ECO:0000313" key="2">
    <source>
        <dbReference type="Proteomes" id="UP001569904"/>
    </source>
</evidence>
<comment type="caution">
    <text evidence="1">The sequence shown here is derived from an EMBL/GenBank/DDBJ whole genome shotgun (WGS) entry which is preliminary data.</text>
</comment>
<accession>A0ABV4R971</accession>
<reference evidence="1 2" key="1">
    <citation type="submission" date="2023-11" db="EMBL/GenBank/DDBJ databases">
        <title>Actinomadura monticuli sp. nov., isolated from volcanic ash.</title>
        <authorList>
            <person name="Lee S.D."/>
            <person name="Yang H."/>
            <person name="Kim I.S."/>
        </authorList>
    </citation>
    <scope>NUCLEOTIDE SEQUENCE [LARGE SCALE GENOMIC DNA]</scope>
    <source>
        <strain evidence="1 2">DSM 45346</strain>
    </source>
</reference>
<dbReference type="Proteomes" id="UP001569904">
    <property type="component" value="Unassembled WGS sequence"/>
</dbReference>
<gene>
    <name evidence="1" type="ORF">SM436_35105</name>
</gene>
<organism evidence="1 2">
    <name type="scientific">Actinomadura chokoriensis</name>
    <dbReference type="NCBI Taxonomy" id="454156"/>
    <lineage>
        <taxon>Bacteria</taxon>
        <taxon>Bacillati</taxon>
        <taxon>Actinomycetota</taxon>
        <taxon>Actinomycetes</taxon>
        <taxon>Streptosporangiales</taxon>
        <taxon>Thermomonosporaceae</taxon>
        <taxon>Actinomadura</taxon>
    </lineage>
</organism>
<dbReference type="RefSeq" id="WP_371945965.1">
    <property type="nucleotide sequence ID" value="NZ_JAXCEH010000037.1"/>
</dbReference>
<name>A0ABV4R971_9ACTN</name>
<dbReference type="EMBL" id="JAXCEH010000037">
    <property type="protein sequence ID" value="MFA1558949.1"/>
    <property type="molecule type" value="Genomic_DNA"/>
</dbReference>
<sequence>MPMLWVYARGPVRDVGVVVGVRAAPGGGVAYYETERGWAGYLLPCGELEGAVEQVDLLLKHRMFPSTW</sequence>
<keyword evidence="2" id="KW-1185">Reference proteome</keyword>
<evidence type="ECO:0000313" key="1">
    <source>
        <dbReference type="EMBL" id="MFA1558949.1"/>
    </source>
</evidence>